<feature type="compositionally biased region" description="Basic and acidic residues" evidence="1">
    <location>
        <begin position="167"/>
        <end position="177"/>
    </location>
</feature>
<accession>A0ABP0CI56</accession>
<evidence type="ECO:0000256" key="1">
    <source>
        <dbReference type="SAM" id="MobiDB-lite"/>
    </source>
</evidence>
<keyword evidence="3" id="KW-1185">Reference proteome</keyword>
<comment type="caution">
    <text evidence="2">The sequence shown here is derived from an EMBL/GenBank/DDBJ whole genome shotgun (WGS) entry which is preliminary data.</text>
</comment>
<dbReference type="Proteomes" id="UP001642406">
    <property type="component" value="Unassembled WGS sequence"/>
</dbReference>
<organism evidence="2 3">
    <name type="scientific">Sporothrix bragantina</name>
    <dbReference type="NCBI Taxonomy" id="671064"/>
    <lineage>
        <taxon>Eukaryota</taxon>
        <taxon>Fungi</taxon>
        <taxon>Dikarya</taxon>
        <taxon>Ascomycota</taxon>
        <taxon>Pezizomycotina</taxon>
        <taxon>Sordariomycetes</taxon>
        <taxon>Sordariomycetidae</taxon>
        <taxon>Ophiostomatales</taxon>
        <taxon>Ophiostomataceae</taxon>
        <taxon>Sporothrix</taxon>
    </lineage>
</organism>
<feature type="compositionally biased region" description="Polar residues" evidence="1">
    <location>
        <begin position="11"/>
        <end position="37"/>
    </location>
</feature>
<evidence type="ECO:0000313" key="2">
    <source>
        <dbReference type="EMBL" id="CAK7231623.1"/>
    </source>
</evidence>
<feature type="region of interest" description="Disordered" evidence="1">
    <location>
        <begin position="1"/>
        <end position="37"/>
    </location>
</feature>
<protein>
    <submittedName>
        <fullName evidence="2">Uncharacterized protein</fullName>
    </submittedName>
</protein>
<feature type="region of interest" description="Disordered" evidence="1">
    <location>
        <begin position="153"/>
        <end position="177"/>
    </location>
</feature>
<dbReference type="EMBL" id="CAWUHC010000097">
    <property type="protein sequence ID" value="CAK7231623.1"/>
    <property type="molecule type" value="Genomic_DNA"/>
</dbReference>
<feature type="compositionally biased region" description="Basic residues" evidence="1">
    <location>
        <begin position="1"/>
        <end position="10"/>
    </location>
</feature>
<evidence type="ECO:0000313" key="3">
    <source>
        <dbReference type="Proteomes" id="UP001642406"/>
    </source>
</evidence>
<sequence length="342" mass="37684">MDAKAKRPSKSHGTPAQRPTTRSPVGPISSSTTLVPSTTNIIDVGSKTSDNFPVPDTPFTSAADILSRAYSTTGDALMVAPASPEDYHALLETRDDRGSRARLFYLENQRLLIVTVPIGHHEALHLHLNHLLSVEMFSMGLQSDWMETGATTFQSDLGNTSAGEGDSGGRPDSERPGVDAWPVLVVEAGWTQSMASLRCKKDFWFRHSNHQVKIVILAKAFPPGEDNIGAERRILVEHWQEPARLQRAGATETRLHAAAARDSVCLQTINIVWVGPVPYDDASTPMQRDHTNFNVTRGPLKLDFASLFLRQPAANTNEHDILLDDTDLQKYAVGVWLRKPRP</sequence>
<reference evidence="2 3" key="1">
    <citation type="submission" date="2024-01" db="EMBL/GenBank/DDBJ databases">
        <authorList>
            <person name="Allen C."/>
            <person name="Tagirdzhanova G."/>
        </authorList>
    </citation>
    <scope>NUCLEOTIDE SEQUENCE [LARGE SCALE GENOMIC DNA]</scope>
</reference>
<feature type="compositionally biased region" description="Polar residues" evidence="1">
    <location>
        <begin position="153"/>
        <end position="162"/>
    </location>
</feature>
<gene>
    <name evidence="2" type="ORF">SBRCBS47491_007993</name>
</gene>
<name>A0ABP0CI56_9PEZI</name>
<proteinExistence type="predicted"/>